<protein>
    <submittedName>
        <fullName evidence="1">Uncharacterized protein</fullName>
    </submittedName>
</protein>
<dbReference type="AlphaFoldDB" id="A0A0A9AXJ8"/>
<sequence length="50" mass="5829">MEVVWSVSNHKELKKQWNVILVTSTNKQGFRCSTSLISRLLQITSHLKMK</sequence>
<proteinExistence type="predicted"/>
<dbReference type="EMBL" id="GBRH01244295">
    <property type="protein sequence ID" value="JAD53600.1"/>
    <property type="molecule type" value="Transcribed_RNA"/>
</dbReference>
<name>A0A0A9AXJ8_ARUDO</name>
<accession>A0A0A9AXJ8</accession>
<reference evidence="1" key="1">
    <citation type="submission" date="2014-09" db="EMBL/GenBank/DDBJ databases">
        <authorList>
            <person name="Magalhaes I.L.F."/>
            <person name="Oliveira U."/>
            <person name="Santos F.R."/>
            <person name="Vidigal T.H.D.A."/>
            <person name="Brescovit A.D."/>
            <person name="Santos A.J."/>
        </authorList>
    </citation>
    <scope>NUCLEOTIDE SEQUENCE</scope>
    <source>
        <tissue evidence="1">Shoot tissue taken approximately 20 cm above the soil surface</tissue>
    </source>
</reference>
<organism evidence="1">
    <name type="scientific">Arundo donax</name>
    <name type="common">Giant reed</name>
    <name type="synonym">Donax arundinaceus</name>
    <dbReference type="NCBI Taxonomy" id="35708"/>
    <lineage>
        <taxon>Eukaryota</taxon>
        <taxon>Viridiplantae</taxon>
        <taxon>Streptophyta</taxon>
        <taxon>Embryophyta</taxon>
        <taxon>Tracheophyta</taxon>
        <taxon>Spermatophyta</taxon>
        <taxon>Magnoliopsida</taxon>
        <taxon>Liliopsida</taxon>
        <taxon>Poales</taxon>
        <taxon>Poaceae</taxon>
        <taxon>PACMAD clade</taxon>
        <taxon>Arundinoideae</taxon>
        <taxon>Arundineae</taxon>
        <taxon>Arundo</taxon>
    </lineage>
</organism>
<reference evidence="1" key="2">
    <citation type="journal article" date="2015" name="Data Brief">
        <title>Shoot transcriptome of the giant reed, Arundo donax.</title>
        <authorList>
            <person name="Barrero R.A."/>
            <person name="Guerrero F.D."/>
            <person name="Moolhuijzen P."/>
            <person name="Goolsby J.A."/>
            <person name="Tidwell J."/>
            <person name="Bellgard S.E."/>
            <person name="Bellgard M.I."/>
        </authorList>
    </citation>
    <scope>NUCLEOTIDE SEQUENCE</scope>
    <source>
        <tissue evidence="1">Shoot tissue taken approximately 20 cm above the soil surface</tissue>
    </source>
</reference>
<evidence type="ECO:0000313" key="1">
    <source>
        <dbReference type="EMBL" id="JAD53600.1"/>
    </source>
</evidence>